<organism evidence="1">
    <name type="scientific">viral metagenome</name>
    <dbReference type="NCBI Taxonomy" id="1070528"/>
    <lineage>
        <taxon>unclassified sequences</taxon>
        <taxon>metagenomes</taxon>
        <taxon>organismal metagenomes</taxon>
    </lineage>
</organism>
<name>A0A6M3JZR2_9ZZZZ</name>
<protein>
    <submittedName>
        <fullName evidence="1">Uncharacterized protein</fullName>
    </submittedName>
</protein>
<sequence length="42" mass="4960">MTRTDHKTLMEALQTKELVLTNAGFYELKRKLEQYAKEATEE</sequence>
<gene>
    <name evidence="1" type="ORF">MM415A02109_0011</name>
</gene>
<accession>A0A6M3JZR2</accession>
<proteinExistence type="predicted"/>
<reference evidence="1" key="1">
    <citation type="submission" date="2020-03" db="EMBL/GenBank/DDBJ databases">
        <title>The deep terrestrial virosphere.</title>
        <authorList>
            <person name="Holmfeldt K."/>
            <person name="Nilsson E."/>
            <person name="Simone D."/>
            <person name="Lopez-Fernandez M."/>
            <person name="Wu X."/>
            <person name="de Brujin I."/>
            <person name="Lundin D."/>
            <person name="Andersson A."/>
            <person name="Bertilsson S."/>
            <person name="Dopson M."/>
        </authorList>
    </citation>
    <scope>NUCLEOTIDE SEQUENCE</scope>
    <source>
        <strain evidence="1">MM415A02109</strain>
    </source>
</reference>
<evidence type="ECO:0000313" key="1">
    <source>
        <dbReference type="EMBL" id="QJA74075.1"/>
    </source>
</evidence>
<dbReference type="EMBL" id="MT142072">
    <property type="protein sequence ID" value="QJA74075.1"/>
    <property type="molecule type" value="Genomic_DNA"/>
</dbReference>
<dbReference type="AlphaFoldDB" id="A0A6M3JZR2"/>